<name>A0ABR2FDA9_9ROSI</name>
<keyword evidence="3" id="KW-1185">Reference proteome</keyword>
<organism evidence="2 3">
    <name type="scientific">Hibiscus sabdariffa</name>
    <name type="common">roselle</name>
    <dbReference type="NCBI Taxonomy" id="183260"/>
    <lineage>
        <taxon>Eukaryota</taxon>
        <taxon>Viridiplantae</taxon>
        <taxon>Streptophyta</taxon>
        <taxon>Embryophyta</taxon>
        <taxon>Tracheophyta</taxon>
        <taxon>Spermatophyta</taxon>
        <taxon>Magnoliopsida</taxon>
        <taxon>eudicotyledons</taxon>
        <taxon>Gunneridae</taxon>
        <taxon>Pentapetalae</taxon>
        <taxon>rosids</taxon>
        <taxon>malvids</taxon>
        <taxon>Malvales</taxon>
        <taxon>Malvaceae</taxon>
        <taxon>Malvoideae</taxon>
        <taxon>Hibiscus</taxon>
    </lineage>
</organism>
<reference evidence="2 3" key="1">
    <citation type="journal article" date="2024" name="G3 (Bethesda)">
        <title>Genome assembly of Hibiscus sabdariffa L. provides insights into metabolisms of medicinal natural products.</title>
        <authorList>
            <person name="Kim T."/>
        </authorList>
    </citation>
    <scope>NUCLEOTIDE SEQUENCE [LARGE SCALE GENOMIC DNA]</scope>
    <source>
        <strain evidence="2">TK-2024</strain>
        <tissue evidence="2">Old leaves</tissue>
    </source>
</reference>
<keyword evidence="1" id="KW-0732">Signal</keyword>
<dbReference type="Proteomes" id="UP001472677">
    <property type="component" value="Unassembled WGS sequence"/>
</dbReference>
<protein>
    <recommendedName>
        <fullName evidence="4">Secreted protein</fullName>
    </recommendedName>
</protein>
<feature type="signal peptide" evidence="1">
    <location>
        <begin position="1"/>
        <end position="20"/>
    </location>
</feature>
<sequence length="131" mass="14768">MPRDMMLLLFVLVAFPIVFRSHSKDRDFNLISTHFLQRQGVACNAESPSLSGCVCDGGWPWEPSLLTSSCQFEGHHRRLRTKVLGALVVKAGALKWVKRGGTIEDRVRQACRLQSRTCLSSLKPKIVWMSL</sequence>
<evidence type="ECO:0000313" key="3">
    <source>
        <dbReference type="Proteomes" id="UP001472677"/>
    </source>
</evidence>
<evidence type="ECO:0000313" key="2">
    <source>
        <dbReference type="EMBL" id="KAK8578890.1"/>
    </source>
</evidence>
<dbReference type="EMBL" id="JBBPBM010000006">
    <property type="protein sequence ID" value="KAK8578890.1"/>
    <property type="molecule type" value="Genomic_DNA"/>
</dbReference>
<comment type="caution">
    <text evidence="2">The sequence shown here is derived from an EMBL/GenBank/DDBJ whole genome shotgun (WGS) entry which is preliminary data.</text>
</comment>
<proteinExistence type="predicted"/>
<gene>
    <name evidence="2" type="ORF">V6N12_069234</name>
</gene>
<accession>A0ABR2FDA9</accession>
<feature type="chain" id="PRO_5047011050" description="Secreted protein" evidence="1">
    <location>
        <begin position="21"/>
        <end position="131"/>
    </location>
</feature>
<evidence type="ECO:0008006" key="4">
    <source>
        <dbReference type="Google" id="ProtNLM"/>
    </source>
</evidence>
<evidence type="ECO:0000256" key="1">
    <source>
        <dbReference type="SAM" id="SignalP"/>
    </source>
</evidence>